<protein>
    <submittedName>
        <fullName evidence="1">Uncharacterized protein</fullName>
    </submittedName>
</protein>
<dbReference type="Proteomes" id="UP000308197">
    <property type="component" value="Unassembled WGS sequence"/>
</dbReference>
<organism evidence="1 2">
    <name type="scientific">Polyporus arcularius HHB13444</name>
    <dbReference type="NCBI Taxonomy" id="1314778"/>
    <lineage>
        <taxon>Eukaryota</taxon>
        <taxon>Fungi</taxon>
        <taxon>Dikarya</taxon>
        <taxon>Basidiomycota</taxon>
        <taxon>Agaricomycotina</taxon>
        <taxon>Agaricomycetes</taxon>
        <taxon>Polyporales</taxon>
        <taxon>Polyporaceae</taxon>
        <taxon>Polyporus</taxon>
    </lineage>
</organism>
<dbReference type="AlphaFoldDB" id="A0A5C3NX55"/>
<proteinExistence type="predicted"/>
<evidence type="ECO:0000313" key="1">
    <source>
        <dbReference type="EMBL" id="TFK81965.1"/>
    </source>
</evidence>
<accession>A0A5C3NX55</accession>
<dbReference type="EMBL" id="ML211537">
    <property type="protein sequence ID" value="TFK81965.1"/>
    <property type="molecule type" value="Genomic_DNA"/>
</dbReference>
<reference evidence="1 2" key="1">
    <citation type="journal article" date="2019" name="Nat. Ecol. Evol.">
        <title>Megaphylogeny resolves global patterns of mushroom evolution.</title>
        <authorList>
            <person name="Varga T."/>
            <person name="Krizsan K."/>
            <person name="Foldi C."/>
            <person name="Dima B."/>
            <person name="Sanchez-Garcia M."/>
            <person name="Sanchez-Ramirez S."/>
            <person name="Szollosi G.J."/>
            <person name="Szarkandi J.G."/>
            <person name="Papp V."/>
            <person name="Albert L."/>
            <person name="Andreopoulos W."/>
            <person name="Angelini C."/>
            <person name="Antonin V."/>
            <person name="Barry K.W."/>
            <person name="Bougher N.L."/>
            <person name="Buchanan P."/>
            <person name="Buyck B."/>
            <person name="Bense V."/>
            <person name="Catcheside P."/>
            <person name="Chovatia M."/>
            <person name="Cooper J."/>
            <person name="Damon W."/>
            <person name="Desjardin D."/>
            <person name="Finy P."/>
            <person name="Geml J."/>
            <person name="Haridas S."/>
            <person name="Hughes K."/>
            <person name="Justo A."/>
            <person name="Karasinski D."/>
            <person name="Kautmanova I."/>
            <person name="Kiss B."/>
            <person name="Kocsube S."/>
            <person name="Kotiranta H."/>
            <person name="LaButti K.M."/>
            <person name="Lechner B.E."/>
            <person name="Liimatainen K."/>
            <person name="Lipzen A."/>
            <person name="Lukacs Z."/>
            <person name="Mihaltcheva S."/>
            <person name="Morgado L.N."/>
            <person name="Niskanen T."/>
            <person name="Noordeloos M.E."/>
            <person name="Ohm R.A."/>
            <person name="Ortiz-Santana B."/>
            <person name="Ovrebo C."/>
            <person name="Racz N."/>
            <person name="Riley R."/>
            <person name="Savchenko A."/>
            <person name="Shiryaev A."/>
            <person name="Soop K."/>
            <person name="Spirin V."/>
            <person name="Szebenyi C."/>
            <person name="Tomsovsky M."/>
            <person name="Tulloss R.E."/>
            <person name="Uehling J."/>
            <person name="Grigoriev I.V."/>
            <person name="Vagvolgyi C."/>
            <person name="Papp T."/>
            <person name="Martin F.M."/>
            <person name="Miettinen O."/>
            <person name="Hibbett D.S."/>
            <person name="Nagy L.G."/>
        </authorList>
    </citation>
    <scope>NUCLEOTIDE SEQUENCE [LARGE SCALE GENOMIC DNA]</scope>
    <source>
        <strain evidence="1 2">HHB13444</strain>
    </source>
</reference>
<gene>
    <name evidence="1" type="ORF">K466DRAFT_604063</name>
</gene>
<keyword evidence="2" id="KW-1185">Reference proteome</keyword>
<evidence type="ECO:0000313" key="2">
    <source>
        <dbReference type="Proteomes" id="UP000308197"/>
    </source>
</evidence>
<sequence length="204" mass="22950">MFPLSSLSNLQLRLECPGSAIVQLLRATPVLTTLELEMYEYYEGLPNTPSDGDDGPLIRVCSMLSSETGDSEPLPGICPQLRFLTLVLSVHCDTKKETYTCWLAAIRSMILARARLGRPLRRLSVQSVEVQLYPMLLAHATWAERVESDVLAEYSASLAAHVEDFVLRRPGEDAIAFAEPGAQWDEVERYWTVAQHDQLMFDYD</sequence>
<dbReference type="InParanoid" id="A0A5C3NX55"/>
<name>A0A5C3NX55_9APHY</name>